<feature type="compositionally biased region" description="Polar residues" evidence="12">
    <location>
        <begin position="137"/>
        <end position="165"/>
    </location>
</feature>
<keyword evidence="6" id="KW-0548">Nucleotidyltransferase</keyword>
<evidence type="ECO:0000256" key="9">
    <source>
        <dbReference type="ARBA" id="ARBA00023027"/>
    </source>
</evidence>
<name>A0A6P8NN90_GEOSA</name>
<evidence type="ECO:0000313" key="15">
    <source>
        <dbReference type="RefSeq" id="XP_033777612.1"/>
    </source>
</evidence>
<dbReference type="InterPro" id="IPR051182">
    <property type="entry name" value="Euk_NMN_adenylyltrnsfrase"/>
</dbReference>
<dbReference type="GO" id="GO:0005524">
    <property type="term" value="F:ATP binding"/>
    <property type="evidence" value="ECO:0007669"/>
    <property type="project" value="UniProtKB-KW"/>
</dbReference>
<evidence type="ECO:0000256" key="2">
    <source>
        <dbReference type="ARBA" id="ARBA00005019"/>
    </source>
</evidence>
<comment type="pathway">
    <text evidence="1">Cofactor biosynthesis; NAD(+) biosynthesis; NAD(+) from nicotinamide D-ribonucleotide: step 1/1.</text>
</comment>
<feature type="region of interest" description="Disordered" evidence="12">
    <location>
        <begin position="120"/>
        <end position="193"/>
    </location>
</feature>
<dbReference type="RefSeq" id="XP_033777615.1">
    <property type="nucleotide sequence ID" value="XM_033921724.1"/>
</dbReference>
<gene>
    <name evidence="15 16 17" type="primary">LOC117348972</name>
</gene>
<evidence type="ECO:0000256" key="11">
    <source>
        <dbReference type="ARBA" id="ARBA00048969"/>
    </source>
</evidence>
<evidence type="ECO:0000313" key="17">
    <source>
        <dbReference type="RefSeq" id="XP_033777615.1"/>
    </source>
</evidence>
<evidence type="ECO:0000313" key="14">
    <source>
        <dbReference type="Proteomes" id="UP000515159"/>
    </source>
</evidence>
<dbReference type="UniPathway" id="UPA00253">
    <property type="reaction ID" value="UER00332"/>
</dbReference>
<dbReference type="PANTHER" id="PTHR12039">
    <property type="entry name" value="NICOTINAMIDE MONONUCLEOTIDE ADENYLYLTRANSFERASE"/>
    <property type="match status" value="1"/>
</dbReference>
<dbReference type="SUPFAM" id="SSF52374">
    <property type="entry name" value="Nucleotidylyl transferase"/>
    <property type="match status" value="1"/>
</dbReference>
<dbReference type="GO" id="GO:0005634">
    <property type="term" value="C:nucleus"/>
    <property type="evidence" value="ECO:0007669"/>
    <property type="project" value="TreeGrafter"/>
</dbReference>
<dbReference type="RefSeq" id="XP_033777612.1">
    <property type="nucleotide sequence ID" value="XM_033921721.1"/>
</dbReference>
<organism evidence="14 15">
    <name type="scientific">Geotrypetes seraphini</name>
    <name type="common">Gaboon caecilian</name>
    <name type="synonym">Caecilia seraphini</name>
    <dbReference type="NCBI Taxonomy" id="260995"/>
    <lineage>
        <taxon>Eukaryota</taxon>
        <taxon>Metazoa</taxon>
        <taxon>Chordata</taxon>
        <taxon>Craniata</taxon>
        <taxon>Vertebrata</taxon>
        <taxon>Euteleostomi</taxon>
        <taxon>Amphibia</taxon>
        <taxon>Gymnophiona</taxon>
        <taxon>Geotrypetes</taxon>
    </lineage>
</organism>
<dbReference type="PANTHER" id="PTHR12039:SF21">
    <property type="entry name" value="NICOTINAMIDE_NICOTINIC ACID MONONUCLEOTIDE ADENYLYLTRANSFERASE 1"/>
    <property type="match status" value="1"/>
</dbReference>
<dbReference type="GeneID" id="117348972"/>
<dbReference type="InterPro" id="IPR004821">
    <property type="entry name" value="Cyt_trans-like"/>
</dbReference>
<evidence type="ECO:0000256" key="1">
    <source>
        <dbReference type="ARBA" id="ARBA00004658"/>
    </source>
</evidence>
<evidence type="ECO:0000256" key="8">
    <source>
        <dbReference type="ARBA" id="ARBA00022840"/>
    </source>
</evidence>
<keyword evidence="14" id="KW-1185">Reference proteome</keyword>
<keyword evidence="8" id="KW-0067">ATP-binding</keyword>
<proteinExistence type="inferred from homology"/>
<dbReference type="OrthoDB" id="422187at2759"/>
<sequence>MENSEDIKNVVLLACGSFNPITNMHLRLFELARDHLHATGKYSVIKGIISPVGDGYMKKGLIDAHHRVVMAQLATKDSNWLDVDAWECQQKTWMETVRVLRHHRDKIGLNEAFKKDSNFSDTNLQKRKRRRSLRDSVGSSESKSLWPNKGSKSSGIETEKSSTVLPKSRKASLDTFNSEQTKRASRKMSDSAGSPELKLLCGADLLESFAVPNLWKEEDIVEILSDYGLVCISRAGSDAQKFIYELDVLWQFRRNIILVTEWIQNDISATKIRRALRRGQSVRYLLPSSVLDYIERHCLYTQASEECNANVILAPLQKVSTFMSFPSISL</sequence>
<evidence type="ECO:0000256" key="3">
    <source>
        <dbReference type="ARBA" id="ARBA00007064"/>
    </source>
</evidence>
<keyword evidence="7" id="KW-0547">Nucleotide-binding</keyword>
<comment type="pathway">
    <text evidence="2">Cofactor biosynthesis; NAD(+) biosynthesis; deamido-NAD(+) from nicotinate D-ribonucleotide: step 1/1.</text>
</comment>
<dbReference type="Pfam" id="PF01467">
    <property type="entry name" value="CTP_transf_like"/>
    <property type="match status" value="1"/>
</dbReference>
<dbReference type="RefSeq" id="XP_033777614.1">
    <property type="nucleotide sequence ID" value="XM_033921723.1"/>
</dbReference>
<dbReference type="InterPro" id="IPR045094">
    <property type="entry name" value="NMNAT_euk"/>
</dbReference>
<keyword evidence="5" id="KW-0808">Transferase</keyword>
<comment type="similarity">
    <text evidence="3">Belongs to the eukaryotic NMN adenylyltransferase family.</text>
</comment>
<dbReference type="GO" id="GO:0000309">
    <property type="term" value="F:nicotinamide-nucleotide adenylyltransferase activity"/>
    <property type="evidence" value="ECO:0007669"/>
    <property type="project" value="UniProtKB-EC"/>
</dbReference>
<keyword evidence="9" id="KW-0520">NAD</keyword>
<comment type="catalytic activity">
    <reaction evidence="10">
        <text>nicotinate beta-D-ribonucleotide + ATP + H(+) = deamido-NAD(+) + diphosphate</text>
        <dbReference type="Rhea" id="RHEA:22860"/>
        <dbReference type="ChEBI" id="CHEBI:15378"/>
        <dbReference type="ChEBI" id="CHEBI:30616"/>
        <dbReference type="ChEBI" id="CHEBI:33019"/>
        <dbReference type="ChEBI" id="CHEBI:57502"/>
        <dbReference type="ChEBI" id="CHEBI:58437"/>
        <dbReference type="EC" id="2.7.7.18"/>
    </reaction>
    <physiologicalReaction direction="left-to-right" evidence="10">
        <dbReference type="Rhea" id="RHEA:22861"/>
    </physiologicalReaction>
    <physiologicalReaction direction="right-to-left" evidence="10">
        <dbReference type="Rhea" id="RHEA:22862"/>
    </physiologicalReaction>
</comment>
<feature type="domain" description="Cytidyltransferase-like" evidence="13">
    <location>
        <begin position="13"/>
        <end position="95"/>
    </location>
</feature>
<evidence type="ECO:0000256" key="6">
    <source>
        <dbReference type="ARBA" id="ARBA00022695"/>
    </source>
</evidence>
<accession>A0A6P8NN90</accession>
<reference evidence="15 16" key="1">
    <citation type="submission" date="2025-04" db="UniProtKB">
        <authorList>
            <consortium name="RefSeq"/>
        </authorList>
    </citation>
    <scope>IDENTIFICATION</scope>
</reference>
<evidence type="ECO:0000256" key="7">
    <source>
        <dbReference type="ARBA" id="ARBA00022741"/>
    </source>
</evidence>
<comment type="catalytic activity">
    <reaction evidence="11">
        <text>beta-nicotinamide D-ribonucleotide + ATP + H(+) = diphosphate + NAD(+)</text>
        <dbReference type="Rhea" id="RHEA:21360"/>
        <dbReference type="ChEBI" id="CHEBI:14649"/>
        <dbReference type="ChEBI" id="CHEBI:15378"/>
        <dbReference type="ChEBI" id="CHEBI:30616"/>
        <dbReference type="ChEBI" id="CHEBI:33019"/>
        <dbReference type="ChEBI" id="CHEBI:57540"/>
        <dbReference type="EC" id="2.7.7.1"/>
    </reaction>
    <physiologicalReaction direction="left-to-right" evidence="11">
        <dbReference type="Rhea" id="RHEA:21361"/>
    </physiologicalReaction>
    <physiologicalReaction direction="right-to-left" evidence="11">
        <dbReference type="Rhea" id="RHEA:21362"/>
    </physiologicalReaction>
</comment>
<dbReference type="InterPro" id="IPR014729">
    <property type="entry name" value="Rossmann-like_a/b/a_fold"/>
</dbReference>
<dbReference type="CDD" id="cd09286">
    <property type="entry name" value="NMNAT_Eukarya"/>
    <property type="match status" value="1"/>
</dbReference>
<evidence type="ECO:0000259" key="13">
    <source>
        <dbReference type="Pfam" id="PF01467"/>
    </source>
</evidence>
<evidence type="ECO:0000256" key="12">
    <source>
        <dbReference type="SAM" id="MobiDB-lite"/>
    </source>
</evidence>
<evidence type="ECO:0000256" key="5">
    <source>
        <dbReference type="ARBA" id="ARBA00022679"/>
    </source>
</evidence>
<evidence type="ECO:0000313" key="16">
    <source>
        <dbReference type="RefSeq" id="XP_033777614.1"/>
    </source>
</evidence>
<dbReference type="GO" id="GO:0004515">
    <property type="term" value="F:nicotinate-nucleotide adenylyltransferase activity"/>
    <property type="evidence" value="ECO:0007669"/>
    <property type="project" value="UniProtKB-EC"/>
</dbReference>
<dbReference type="Gene3D" id="3.40.50.620">
    <property type="entry name" value="HUPs"/>
    <property type="match status" value="1"/>
</dbReference>
<dbReference type="AlphaFoldDB" id="A0A6P8NN90"/>
<evidence type="ECO:0000256" key="10">
    <source>
        <dbReference type="ARBA" id="ARBA00048514"/>
    </source>
</evidence>
<evidence type="ECO:0000256" key="4">
    <source>
        <dbReference type="ARBA" id="ARBA00022642"/>
    </source>
</evidence>
<dbReference type="GO" id="GO:0009435">
    <property type="term" value="P:NAD+ biosynthetic process"/>
    <property type="evidence" value="ECO:0007669"/>
    <property type="project" value="UniProtKB-UniPathway"/>
</dbReference>
<dbReference type="Proteomes" id="UP000515159">
    <property type="component" value="Chromosome 15"/>
</dbReference>
<keyword evidence="4" id="KW-0662">Pyridine nucleotide biosynthesis</keyword>
<protein>
    <submittedName>
        <fullName evidence="15 16">Nicotinamide/nicotinic acid mononucleotide adenylyltransferase 1-like isoform X5</fullName>
    </submittedName>
</protein>